<dbReference type="Proteomes" id="UP000580250">
    <property type="component" value="Unassembled WGS sequence"/>
</dbReference>
<organism evidence="2 3">
    <name type="scientific">Meloidogyne enterolobii</name>
    <name type="common">Root-knot nematode worm</name>
    <name type="synonym">Meloidogyne mayaguensis</name>
    <dbReference type="NCBI Taxonomy" id="390850"/>
    <lineage>
        <taxon>Eukaryota</taxon>
        <taxon>Metazoa</taxon>
        <taxon>Ecdysozoa</taxon>
        <taxon>Nematoda</taxon>
        <taxon>Chromadorea</taxon>
        <taxon>Rhabditida</taxon>
        <taxon>Tylenchina</taxon>
        <taxon>Tylenchomorpha</taxon>
        <taxon>Tylenchoidea</taxon>
        <taxon>Meloidogynidae</taxon>
        <taxon>Meloidogyninae</taxon>
        <taxon>Meloidogyne</taxon>
    </lineage>
</organism>
<feature type="compositionally biased region" description="Basic residues" evidence="1">
    <location>
        <begin position="24"/>
        <end position="40"/>
    </location>
</feature>
<feature type="region of interest" description="Disordered" evidence="1">
    <location>
        <begin position="17"/>
        <end position="40"/>
    </location>
</feature>
<proteinExistence type="predicted"/>
<comment type="caution">
    <text evidence="2">The sequence shown here is derived from an EMBL/GenBank/DDBJ whole genome shotgun (WGS) entry which is preliminary data.</text>
</comment>
<evidence type="ECO:0000313" key="2">
    <source>
        <dbReference type="EMBL" id="CAD2194729.1"/>
    </source>
</evidence>
<evidence type="ECO:0000256" key="1">
    <source>
        <dbReference type="SAM" id="MobiDB-lite"/>
    </source>
</evidence>
<name>A0A6V7X640_MELEN</name>
<protein>
    <submittedName>
        <fullName evidence="2">Uncharacterized protein</fullName>
    </submittedName>
</protein>
<dbReference type="EMBL" id="CAJEWN010001140">
    <property type="protein sequence ID" value="CAD2194729.1"/>
    <property type="molecule type" value="Genomic_DNA"/>
</dbReference>
<sequence length="40" mass="4682">MSKNSKNFACGAEKSNMFTNSSRGLHRGMKKMKKKKFWKK</sequence>
<dbReference type="AlphaFoldDB" id="A0A6V7X640"/>
<accession>A0A6V7X640</accession>
<evidence type="ECO:0000313" key="3">
    <source>
        <dbReference type="Proteomes" id="UP000580250"/>
    </source>
</evidence>
<gene>
    <name evidence="2" type="ORF">MENT_LOCUS47765</name>
</gene>
<reference evidence="2 3" key="1">
    <citation type="submission" date="2020-08" db="EMBL/GenBank/DDBJ databases">
        <authorList>
            <person name="Koutsovoulos G."/>
            <person name="Danchin GJ E."/>
        </authorList>
    </citation>
    <scope>NUCLEOTIDE SEQUENCE [LARGE SCALE GENOMIC DNA]</scope>
</reference>